<protein>
    <recommendedName>
        <fullName evidence="9">Transposase IS891/IS1136/IS1341 domain-containing protein</fullName>
    </recommendedName>
</protein>
<organism evidence="8">
    <name type="scientific">marine sediment metagenome</name>
    <dbReference type="NCBI Taxonomy" id="412755"/>
    <lineage>
        <taxon>unclassified sequences</taxon>
        <taxon>metagenomes</taxon>
        <taxon>ecological metagenomes</taxon>
    </lineage>
</organism>
<name>A0A0F9BKG0_9ZZZZ</name>
<dbReference type="PANTHER" id="PTHR30405:SF26">
    <property type="entry name" value="TRANSPOSASE, PROBABLY IS605-TNPB FAMILY"/>
    <property type="match status" value="1"/>
</dbReference>
<evidence type="ECO:0000259" key="6">
    <source>
        <dbReference type="Pfam" id="PF01385"/>
    </source>
</evidence>
<feature type="domain" description="Probable transposase IS891/IS1136/IS1341" evidence="6">
    <location>
        <begin position="156"/>
        <end position="263"/>
    </location>
</feature>
<comment type="similarity">
    <text evidence="1">In the C-terminal section; belongs to the transposase 35 family.</text>
</comment>
<dbReference type="NCBIfam" id="NF040570">
    <property type="entry name" value="guided_TnpB"/>
    <property type="match status" value="1"/>
</dbReference>
<dbReference type="Pfam" id="PF01385">
    <property type="entry name" value="OrfB_IS605"/>
    <property type="match status" value="1"/>
</dbReference>
<sequence length="361" mass="40332">MDKRTICCRLVSTLSAIEALSETSRFFSDACNHILKIAVEEKTHNAIKLHQICYAEVRELFGLSANLAIRAIRRVASCMTRLQGKRKRPRLFKPKSIDYDARIFSFWEKQETVSLTTTKGRIRIPMMLGDHQRKALAGQNPTSATVINKGGIWYIHIVVEIETKPCDGLGVMGIDLGITNIATTSTGSKIEGKSRQQFKAKRASVRASLQSKGTQGAKKVLRKISGKENRRIRHENHALSKQLVEEAKRHNCGTIRMEQLKAIRSRTKTWNKHRNRMVAGWSFYQLQWFVTYKAVADGIAIELVDPAYTSQTCHRCLNLGSRRGERFSCATCGESHADVNAACVISLGGAACKPARISSVS</sequence>
<dbReference type="InterPro" id="IPR001959">
    <property type="entry name" value="Transposase"/>
</dbReference>
<evidence type="ECO:0000256" key="3">
    <source>
        <dbReference type="ARBA" id="ARBA00022578"/>
    </source>
</evidence>
<accession>A0A0F9BKG0</accession>
<evidence type="ECO:0008006" key="9">
    <source>
        <dbReference type="Google" id="ProtNLM"/>
    </source>
</evidence>
<evidence type="ECO:0000256" key="2">
    <source>
        <dbReference type="ARBA" id="ARBA00011044"/>
    </source>
</evidence>
<dbReference type="InterPro" id="IPR010095">
    <property type="entry name" value="Cas12f1-like_TNB"/>
</dbReference>
<comment type="similarity">
    <text evidence="2">In the N-terminal section; belongs to the transposase 2 family.</text>
</comment>
<dbReference type="Pfam" id="PF07282">
    <property type="entry name" value="Cas12f1-like_TNB"/>
    <property type="match status" value="1"/>
</dbReference>
<keyword evidence="4" id="KW-0238">DNA-binding</keyword>
<dbReference type="GO" id="GO:0032196">
    <property type="term" value="P:transposition"/>
    <property type="evidence" value="ECO:0007669"/>
    <property type="project" value="UniProtKB-KW"/>
</dbReference>
<dbReference type="NCBIfam" id="TIGR01766">
    <property type="entry name" value="IS200/IS605 family accessory protein TnpB-like domain"/>
    <property type="match status" value="1"/>
</dbReference>
<evidence type="ECO:0000256" key="5">
    <source>
        <dbReference type="ARBA" id="ARBA00023172"/>
    </source>
</evidence>
<feature type="domain" description="Cas12f1-like TNB" evidence="7">
    <location>
        <begin position="283"/>
        <end position="345"/>
    </location>
</feature>
<evidence type="ECO:0000313" key="8">
    <source>
        <dbReference type="EMBL" id="KKL14292.1"/>
    </source>
</evidence>
<dbReference type="GO" id="GO:0006310">
    <property type="term" value="P:DNA recombination"/>
    <property type="evidence" value="ECO:0007669"/>
    <property type="project" value="UniProtKB-KW"/>
</dbReference>
<dbReference type="EMBL" id="LAZR01040515">
    <property type="protein sequence ID" value="KKL14292.1"/>
    <property type="molecule type" value="Genomic_DNA"/>
</dbReference>
<reference evidence="8" key="1">
    <citation type="journal article" date="2015" name="Nature">
        <title>Complex archaea that bridge the gap between prokaryotes and eukaryotes.</title>
        <authorList>
            <person name="Spang A."/>
            <person name="Saw J.H."/>
            <person name="Jorgensen S.L."/>
            <person name="Zaremba-Niedzwiedzka K."/>
            <person name="Martijn J."/>
            <person name="Lind A.E."/>
            <person name="van Eijk R."/>
            <person name="Schleper C."/>
            <person name="Guy L."/>
            <person name="Ettema T.J."/>
        </authorList>
    </citation>
    <scope>NUCLEOTIDE SEQUENCE</scope>
</reference>
<evidence type="ECO:0000259" key="7">
    <source>
        <dbReference type="Pfam" id="PF07282"/>
    </source>
</evidence>
<dbReference type="InterPro" id="IPR051399">
    <property type="entry name" value="RNA-guided_DNA_endo/Transpos"/>
</dbReference>
<gene>
    <name evidence="8" type="ORF">LCGC14_2517170</name>
</gene>
<keyword evidence="3" id="KW-0815">Transposition</keyword>
<evidence type="ECO:0000256" key="4">
    <source>
        <dbReference type="ARBA" id="ARBA00023125"/>
    </source>
</evidence>
<keyword evidence="5" id="KW-0233">DNA recombination</keyword>
<dbReference type="AlphaFoldDB" id="A0A0F9BKG0"/>
<dbReference type="PANTHER" id="PTHR30405">
    <property type="entry name" value="TRANSPOSASE"/>
    <property type="match status" value="1"/>
</dbReference>
<proteinExistence type="inferred from homology"/>
<dbReference type="GO" id="GO:0003677">
    <property type="term" value="F:DNA binding"/>
    <property type="evidence" value="ECO:0007669"/>
    <property type="project" value="UniProtKB-KW"/>
</dbReference>
<comment type="caution">
    <text evidence="8">The sequence shown here is derived from an EMBL/GenBank/DDBJ whole genome shotgun (WGS) entry which is preliminary data.</text>
</comment>
<evidence type="ECO:0000256" key="1">
    <source>
        <dbReference type="ARBA" id="ARBA00008761"/>
    </source>
</evidence>